<keyword evidence="3" id="KW-1185">Reference proteome</keyword>
<dbReference type="Proteomes" id="UP000702209">
    <property type="component" value="Unassembled WGS sequence"/>
</dbReference>
<evidence type="ECO:0000259" key="1">
    <source>
        <dbReference type="Pfam" id="PF01636"/>
    </source>
</evidence>
<dbReference type="InterPro" id="IPR002575">
    <property type="entry name" value="Aminoglycoside_PTrfase"/>
</dbReference>
<dbReference type="RefSeq" id="WP_195130692.1">
    <property type="nucleotide sequence ID" value="NZ_JADLQX010000012.1"/>
</dbReference>
<reference evidence="2 3" key="1">
    <citation type="submission" date="2020-10" db="EMBL/GenBank/DDBJ databases">
        <title>Identification of Nocardia species via Next-generation sequencing and recognition of intraspecies genetic diversity.</title>
        <authorList>
            <person name="Li P."/>
            <person name="Li P."/>
            <person name="Lu B."/>
        </authorList>
    </citation>
    <scope>NUCLEOTIDE SEQUENCE [LARGE SCALE GENOMIC DNA]</scope>
    <source>
        <strain evidence="2 3">BJ06-0157</strain>
    </source>
</reference>
<dbReference type="Pfam" id="PF01636">
    <property type="entry name" value="APH"/>
    <property type="match status" value="1"/>
</dbReference>
<evidence type="ECO:0000313" key="3">
    <source>
        <dbReference type="Proteomes" id="UP000702209"/>
    </source>
</evidence>
<dbReference type="InterPro" id="IPR011009">
    <property type="entry name" value="Kinase-like_dom_sf"/>
</dbReference>
<gene>
    <name evidence="2" type="ORF">IU459_18025</name>
</gene>
<evidence type="ECO:0000313" key="2">
    <source>
        <dbReference type="EMBL" id="MBF6299424.1"/>
    </source>
</evidence>
<protein>
    <submittedName>
        <fullName evidence="2">Phosphotransferase</fullName>
    </submittedName>
</protein>
<sequence length="149" mass="17088">MSTLNVDDHLWIAKRADELVDAYHAAEFPFGCGLIHADAHSENTVHTDHGFVLIDWDQCCIGPWELDLVSGLPDHFHEPKNVRRRFLDAYGYDLMTWPHWHLLRDIAELNFVGAYIRLASDKPAAAQQLRVRISSLRSGDRKVRWTAVS</sequence>
<accession>A0ABS0CS29</accession>
<organism evidence="2 3">
    <name type="scientific">Nocardia amamiensis</name>
    <dbReference type="NCBI Taxonomy" id="404578"/>
    <lineage>
        <taxon>Bacteria</taxon>
        <taxon>Bacillati</taxon>
        <taxon>Actinomycetota</taxon>
        <taxon>Actinomycetes</taxon>
        <taxon>Mycobacteriales</taxon>
        <taxon>Nocardiaceae</taxon>
        <taxon>Nocardia</taxon>
    </lineage>
</organism>
<feature type="domain" description="Aminoglycoside phosphotransferase" evidence="1">
    <location>
        <begin position="11"/>
        <end position="98"/>
    </location>
</feature>
<dbReference type="Gene3D" id="1.10.510.10">
    <property type="entry name" value="Transferase(Phosphotransferase) domain 1"/>
    <property type="match status" value="1"/>
</dbReference>
<dbReference type="EMBL" id="JADLQX010000012">
    <property type="protein sequence ID" value="MBF6299424.1"/>
    <property type="molecule type" value="Genomic_DNA"/>
</dbReference>
<name>A0ABS0CS29_9NOCA</name>
<dbReference type="SUPFAM" id="SSF56112">
    <property type="entry name" value="Protein kinase-like (PK-like)"/>
    <property type="match status" value="1"/>
</dbReference>
<proteinExistence type="predicted"/>
<comment type="caution">
    <text evidence="2">The sequence shown here is derived from an EMBL/GenBank/DDBJ whole genome shotgun (WGS) entry which is preliminary data.</text>
</comment>